<reference evidence="1" key="2">
    <citation type="submission" date="2022-01" db="EMBL/GenBank/DDBJ databases">
        <authorList>
            <person name="Yamashiro T."/>
            <person name="Shiraishi A."/>
            <person name="Satake H."/>
            <person name="Nakayama K."/>
        </authorList>
    </citation>
    <scope>NUCLEOTIDE SEQUENCE</scope>
</reference>
<dbReference type="Proteomes" id="UP001151760">
    <property type="component" value="Unassembled WGS sequence"/>
</dbReference>
<sequence length="74" mass="8710">MKHTVDLHRGRMRFPPELHETDFKVSSPSDSSRNRFVFLLLRKSSEKNFGVERLGGVKGRWLKNPTQKLFVNLR</sequence>
<evidence type="ECO:0000313" key="1">
    <source>
        <dbReference type="EMBL" id="GJT21965.1"/>
    </source>
</evidence>
<keyword evidence="2" id="KW-1185">Reference proteome</keyword>
<evidence type="ECO:0000313" key="2">
    <source>
        <dbReference type="Proteomes" id="UP001151760"/>
    </source>
</evidence>
<protein>
    <submittedName>
        <fullName evidence="1">Uncharacterized protein</fullName>
    </submittedName>
</protein>
<comment type="caution">
    <text evidence="1">The sequence shown here is derived from an EMBL/GenBank/DDBJ whole genome shotgun (WGS) entry which is preliminary data.</text>
</comment>
<gene>
    <name evidence="1" type="ORF">Tco_0891902</name>
</gene>
<name>A0ABQ5C4I4_9ASTR</name>
<reference evidence="1" key="1">
    <citation type="journal article" date="2022" name="Int. J. Mol. Sci.">
        <title>Draft Genome of Tanacetum Coccineum: Genomic Comparison of Closely Related Tanacetum-Family Plants.</title>
        <authorList>
            <person name="Yamashiro T."/>
            <person name="Shiraishi A."/>
            <person name="Nakayama K."/>
            <person name="Satake H."/>
        </authorList>
    </citation>
    <scope>NUCLEOTIDE SEQUENCE</scope>
</reference>
<proteinExistence type="predicted"/>
<accession>A0ABQ5C4I4</accession>
<organism evidence="1 2">
    <name type="scientific">Tanacetum coccineum</name>
    <dbReference type="NCBI Taxonomy" id="301880"/>
    <lineage>
        <taxon>Eukaryota</taxon>
        <taxon>Viridiplantae</taxon>
        <taxon>Streptophyta</taxon>
        <taxon>Embryophyta</taxon>
        <taxon>Tracheophyta</taxon>
        <taxon>Spermatophyta</taxon>
        <taxon>Magnoliopsida</taxon>
        <taxon>eudicotyledons</taxon>
        <taxon>Gunneridae</taxon>
        <taxon>Pentapetalae</taxon>
        <taxon>asterids</taxon>
        <taxon>campanulids</taxon>
        <taxon>Asterales</taxon>
        <taxon>Asteraceae</taxon>
        <taxon>Asteroideae</taxon>
        <taxon>Anthemideae</taxon>
        <taxon>Anthemidinae</taxon>
        <taxon>Tanacetum</taxon>
    </lineage>
</organism>
<dbReference type="EMBL" id="BQNB010013931">
    <property type="protein sequence ID" value="GJT21965.1"/>
    <property type="molecule type" value="Genomic_DNA"/>
</dbReference>